<dbReference type="CDD" id="cd01127">
    <property type="entry name" value="TrwB_TraG_TraD_VirD4"/>
    <property type="match status" value="1"/>
</dbReference>
<keyword evidence="1" id="KW-0472">Membrane</keyword>
<organism evidence="2 3">
    <name type="scientific">Mycoplasmopsis gallinacea</name>
    <dbReference type="NCBI Taxonomy" id="29556"/>
    <lineage>
        <taxon>Bacteria</taxon>
        <taxon>Bacillati</taxon>
        <taxon>Mycoplasmatota</taxon>
        <taxon>Mycoplasmoidales</taxon>
        <taxon>Metamycoplasmataceae</taxon>
        <taxon>Mycoplasmopsis</taxon>
    </lineage>
</organism>
<dbReference type="PANTHER" id="PTHR30121:SF6">
    <property type="entry name" value="SLR6007 PROTEIN"/>
    <property type="match status" value="1"/>
</dbReference>
<proteinExistence type="predicted"/>
<dbReference type="Gene3D" id="1.10.8.730">
    <property type="match status" value="1"/>
</dbReference>
<reference evidence="2 3" key="1">
    <citation type="submission" date="2019-12" db="EMBL/GenBank/DDBJ databases">
        <title>Sequencing and analysis of the whole genome of Mycoplasma gallinaceum strain Peacock20181011.</title>
        <authorList>
            <person name="Liu X."/>
            <person name="Qin Z."/>
            <person name="Xu H."/>
        </authorList>
    </citation>
    <scope>NUCLEOTIDE SEQUENCE [LARGE SCALE GENOMIC DNA]</scope>
    <source>
        <strain evidence="2 3">Peacock20181011</strain>
    </source>
</reference>
<keyword evidence="1" id="KW-0812">Transmembrane</keyword>
<dbReference type="SUPFAM" id="SSF52540">
    <property type="entry name" value="P-loop containing nucleoside triphosphate hydrolases"/>
    <property type="match status" value="1"/>
</dbReference>
<feature type="transmembrane region" description="Helical" evidence="1">
    <location>
        <begin position="21"/>
        <end position="39"/>
    </location>
</feature>
<dbReference type="RefSeq" id="WP_167845306.1">
    <property type="nucleotide sequence ID" value="NZ_CP047225.1"/>
</dbReference>
<protein>
    <recommendedName>
        <fullName evidence="4">Conjugal transfer ATP-binding protein TraC</fullName>
    </recommendedName>
</protein>
<evidence type="ECO:0008006" key="4">
    <source>
        <dbReference type="Google" id="ProtNLM"/>
    </source>
</evidence>
<evidence type="ECO:0000256" key="1">
    <source>
        <dbReference type="SAM" id="Phobius"/>
    </source>
</evidence>
<dbReference type="InterPro" id="IPR051162">
    <property type="entry name" value="T4SS_component"/>
</dbReference>
<accession>A0A6H0V2X9</accession>
<feature type="transmembrane region" description="Helical" evidence="1">
    <location>
        <begin position="51"/>
        <end position="68"/>
    </location>
</feature>
<gene>
    <name evidence="2" type="ORF">GOQ20_02800</name>
</gene>
<evidence type="ECO:0000313" key="2">
    <source>
        <dbReference type="EMBL" id="QIW62338.1"/>
    </source>
</evidence>
<dbReference type="EMBL" id="CP047225">
    <property type="protein sequence ID" value="QIW62338.1"/>
    <property type="molecule type" value="Genomic_DNA"/>
</dbReference>
<dbReference type="Proteomes" id="UP000503310">
    <property type="component" value="Chromosome"/>
</dbReference>
<dbReference type="AlphaFoldDB" id="A0A6H0V2X9"/>
<dbReference type="Gene3D" id="3.40.50.300">
    <property type="entry name" value="P-loop containing nucleotide triphosphate hydrolases"/>
    <property type="match status" value="1"/>
</dbReference>
<dbReference type="InterPro" id="IPR027417">
    <property type="entry name" value="P-loop_NTPase"/>
</dbReference>
<keyword evidence="1" id="KW-1133">Transmembrane helix</keyword>
<name>A0A6H0V2X9_9BACT</name>
<sequence>MTHTNKDLTKKRTEFKYGLSFTETIIAMVIFVASILFWNVVFRDFSTKTKIILVIISIILNGIAFLKWKGLRFYKWFYKMIVFLFSKKKYTSKETKSLIPYKNIIKDDVITLFNNKEYKYLKVIGFSGLDIWSENEEDIEKKLQSINYVLESVSLDYDIIKTNAKSDLYKNLEKLEEQINLKSKLNEIEINYYESLIKDIDKENSQVEIEKYYIVLRTKDLNALNFEADVLIDNIQNLGINAYILNKLEIIDFLAIVNNYKIDEEKLTKFLLQEEIDEKLKDKIVSVKRKFTFWEMLQSMFINFFYIHKVSKLHLTMINNFQELELFKKAYWKLTLLDMIKCKFDKTKLKQLQKENEAIKEQTWKEINAIQKEDFVYLNSVFYEEEFTIKSNYIKYKDNQYRTFLAINNLPLHLPKGYLKYFLTKYGNTYFKLSKMSESSTNDVIDYATQKTIEIEVNKKATINRRNDNYVNTLNEILKQVVDNDKYLYNFTAYVEIKGKSLKELRDRVREIKKEAFNNKIKIDVPVFSIQETILSTKLISNYYNENRKTILIDNFSDGWWFLQNSFNDYNNLFVGKGINDEYIFLDRFKKTPERTNANMFITGTSGAGKSTFAEKMILNDIANNRDVIVLDLQREYKQNGDLLGASILDFASKKNPLSINVLQVRDAFSENFDKEINNTTKINKHIDYLEKFFDLVFKGELSSTLMNYLKICLNKLYASKGYFDDKINLANIPNNKWVKIDDLIDVIDNYDFNNNQWEKINFQDKLKLLSHQLKQIFKTNNTLAILFNNYTNFDINSQYTIFDLHSIINTSESAEAHQDQIILFVVLNFLQDRISKNRQEKKQLSLFIGEAHFFVKSKNQKLFDFLFSTIKTARKYGLSVVMDTQNLSDFYREKDNANALLSNCDYSLFLRQKSSEIQDINEKLFSKNKELTETEKMFLERASVGQGILNIGSNLRYIISIHYNDYEQELLFKSKGEYI</sequence>
<dbReference type="PANTHER" id="PTHR30121">
    <property type="entry name" value="UNCHARACTERIZED PROTEIN YJGR-RELATED"/>
    <property type="match status" value="1"/>
</dbReference>
<evidence type="ECO:0000313" key="3">
    <source>
        <dbReference type="Proteomes" id="UP000503310"/>
    </source>
</evidence>